<reference evidence="4" key="1">
    <citation type="submission" date="2016-10" db="EMBL/GenBank/DDBJ databases">
        <authorList>
            <person name="Varghese N."/>
            <person name="Submissions S."/>
        </authorList>
    </citation>
    <scope>NUCLEOTIDE SEQUENCE [LARGE SCALE GENOMIC DNA]</scope>
    <source>
        <strain evidence="4">DSM 27982</strain>
    </source>
</reference>
<dbReference type="PANTHER" id="PTHR43194:SF2">
    <property type="entry name" value="PEROXISOMAL MEMBRANE PROTEIN LPX1"/>
    <property type="match status" value="1"/>
</dbReference>
<dbReference type="InterPro" id="IPR029058">
    <property type="entry name" value="AB_hydrolase_fold"/>
</dbReference>
<keyword evidence="4" id="KW-1185">Reference proteome</keyword>
<evidence type="ECO:0000259" key="2">
    <source>
        <dbReference type="Pfam" id="PF12697"/>
    </source>
</evidence>
<dbReference type="Gene3D" id="3.40.50.1820">
    <property type="entry name" value="alpha/beta hydrolase"/>
    <property type="match status" value="1"/>
</dbReference>
<dbReference type="Pfam" id="PF12697">
    <property type="entry name" value="Abhydrolase_6"/>
    <property type="match status" value="1"/>
</dbReference>
<keyword evidence="3" id="KW-0378">Hydrolase</keyword>
<name>A0A1H0AMC0_9ACTO</name>
<evidence type="ECO:0000256" key="1">
    <source>
        <dbReference type="SAM" id="MobiDB-lite"/>
    </source>
</evidence>
<dbReference type="GO" id="GO:0016787">
    <property type="term" value="F:hydrolase activity"/>
    <property type="evidence" value="ECO:0007669"/>
    <property type="project" value="UniProtKB-KW"/>
</dbReference>
<dbReference type="InterPro" id="IPR000073">
    <property type="entry name" value="AB_hydrolase_1"/>
</dbReference>
<dbReference type="InterPro" id="IPR050228">
    <property type="entry name" value="Carboxylesterase_BioH"/>
</dbReference>
<dbReference type="Proteomes" id="UP000198541">
    <property type="component" value="Unassembled WGS sequence"/>
</dbReference>
<dbReference type="PANTHER" id="PTHR43194">
    <property type="entry name" value="HYDROLASE ALPHA/BETA FOLD FAMILY"/>
    <property type="match status" value="1"/>
</dbReference>
<sequence>MPLPLARIVAGPATAPTLVLLHGITGSAVSQADAIDHWVGRGYRVVAADARGHGLSPRWTPAELARAGDVLVDDVIDLLEELAAPGGPRPAGDGGLGTSGNGAAAASVNTAGSGRPAGSGSAGIGPVLIGHSMGAATAMVAAVRRPELVGGVVLLDPARYGTRTQQELRERGAARKRARAAELADLPGAVARALADPEIPDDEAVAGVWAGQRVDTSLLDTGVVAPPVPWEEAMAELKVPTLLVTGDRPGSARVGPAGLDVLARLANPQVETALVPGAGHDVRRTRPEGFWAVVDPWVDRLLG</sequence>
<dbReference type="EMBL" id="FNIM01000002">
    <property type="protein sequence ID" value="SDN34565.1"/>
    <property type="molecule type" value="Genomic_DNA"/>
</dbReference>
<gene>
    <name evidence="3" type="ORF">SAMN05216355_10223</name>
</gene>
<dbReference type="AlphaFoldDB" id="A0A1H0AMC0"/>
<dbReference type="STRING" id="332524.SAMN04487766_11540"/>
<protein>
    <submittedName>
        <fullName evidence="3">Lysophospholipase, alpha-beta hydrolase superfamily</fullName>
    </submittedName>
</protein>
<evidence type="ECO:0000313" key="3">
    <source>
        <dbReference type="EMBL" id="SDN34565.1"/>
    </source>
</evidence>
<dbReference type="RefSeq" id="WP_092533534.1">
    <property type="nucleotide sequence ID" value="NZ_FNIM01000002.1"/>
</dbReference>
<dbReference type="SUPFAM" id="SSF53474">
    <property type="entry name" value="alpha/beta-Hydrolases"/>
    <property type="match status" value="1"/>
</dbReference>
<proteinExistence type="predicted"/>
<organism evidence="3 4">
    <name type="scientific">Actinomyces ruminicola</name>
    <dbReference type="NCBI Taxonomy" id="332524"/>
    <lineage>
        <taxon>Bacteria</taxon>
        <taxon>Bacillati</taxon>
        <taxon>Actinomycetota</taxon>
        <taxon>Actinomycetes</taxon>
        <taxon>Actinomycetales</taxon>
        <taxon>Actinomycetaceae</taxon>
        <taxon>Actinomyces</taxon>
    </lineage>
</organism>
<accession>A0A1H0AMC0</accession>
<evidence type="ECO:0000313" key="4">
    <source>
        <dbReference type="Proteomes" id="UP000198541"/>
    </source>
</evidence>
<feature type="domain" description="AB hydrolase-1" evidence="2">
    <location>
        <begin position="18"/>
        <end position="291"/>
    </location>
</feature>
<feature type="region of interest" description="Disordered" evidence="1">
    <location>
        <begin position="84"/>
        <end position="119"/>
    </location>
</feature>